<dbReference type="Pfam" id="PF12802">
    <property type="entry name" value="MarR_2"/>
    <property type="match status" value="1"/>
</dbReference>
<reference evidence="2 3" key="1">
    <citation type="submission" date="2024-02" db="EMBL/GenBank/DDBJ databases">
        <title>Expansion and revision of Xanthobacter and proposal of Roseixanthobacter gen. nov.</title>
        <authorList>
            <person name="Soltysiak M.P.M."/>
            <person name="Jalihal A."/>
            <person name="Ory A."/>
            <person name="Chrisophersen C."/>
            <person name="Lee A.D."/>
            <person name="Boulton J."/>
            <person name="Springer M."/>
        </authorList>
    </citation>
    <scope>NUCLEOTIDE SEQUENCE [LARGE SCALE GENOMIC DNA]</scope>
    <source>
        <strain evidence="2 3">23A</strain>
    </source>
</reference>
<dbReference type="SMART" id="SM00347">
    <property type="entry name" value="HTH_MARR"/>
    <property type="match status" value="1"/>
</dbReference>
<proteinExistence type="predicted"/>
<dbReference type="InterPro" id="IPR000835">
    <property type="entry name" value="HTH_MarR-typ"/>
</dbReference>
<dbReference type="PANTHER" id="PTHR33164">
    <property type="entry name" value="TRANSCRIPTIONAL REGULATOR, MARR FAMILY"/>
    <property type="match status" value="1"/>
</dbReference>
<dbReference type="PROSITE" id="PS50995">
    <property type="entry name" value="HTH_MARR_2"/>
    <property type="match status" value="1"/>
</dbReference>
<dbReference type="SUPFAM" id="SSF46785">
    <property type="entry name" value="Winged helix' DNA-binding domain"/>
    <property type="match status" value="1"/>
</dbReference>
<dbReference type="RefSeq" id="WP_393990894.1">
    <property type="nucleotide sequence ID" value="NZ_JBAFVH010000001.1"/>
</dbReference>
<organism evidence="2 3">
    <name type="scientific">Xanthobacter oligotrophicus</name>
    <dbReference type="NCBI Taxonomy" id="2607286"/>
    <lineage>
        <taxon>Bacteria</taxon>
        <taxon>Pseudomonadati</taxon>
        <taxon>Pseudomonadota</taxon>
        <taxon>Alphaproteobacteria</taxon>
        <taxon>Hyphomicrobiales</taxon>
        <taxon>Xanthobacteraceae</taxon>
        <taxon>Xanthobacter</taxon>
    </lineage>
</organism>
<comment type="caution">
    <text evidence="2">The sequence shown here is derived from an EMBL/GenBank/DDBJ whole genome shotgun (WGS) entry which is preliminary data.</text>
</comment>
<name>A0ABW6ZQ17_9HYPH</name>
<accession>A0ABW6ZQ17</accession>
<dbReference type="PRINTS" id="PR00598">
    <property type="entry name" value="HTHMARR"/>
</dbReference>
<gene>
    <name evidence="2" type="ORF">V5F32_01400</name>
</gene>
<dbReference type="Gene3D" id="1.10.10.10">
    <property type="entry name" value="Winged helix-like DNA-binding domain superfamily/Winged helix DNA-binding domain"/>
    <property type="match status" value="1"/>
</dbReference>
<dbReference type="EMBL" id="JBAFVH010000001">
    <property type="protein sequence ID" value="MFG1370813.1"/>
    <property type="molecule type" value="Genomic_DNA"/>
</dbReference>
<evidence type="ECO:0000313" key="2">
    <source>
        <dbReference type="EMBL" id="MFG1370813.1"/>
    </source>
</evidence>
<dbReference type="PANTHER" id="PTHR33164:SF43">
    <property type="entry name" value="HTH-TYPE TRANSCRIPTIONAL REPRESSOR YETL"/>
    <property type="match status" value="1"/>
</dbReference>
<feature type="domain" description="HTH marR-type" evidence="1">
    <location>
        <begin position="17"/>
        <end position="149"/>
    </location>
</feature>
<keyword evidence="3" id="KW-1185">Reference proteome</keyword>
<protein>
    <submittedName>
        <fullName evidence="2">MarR family transcriptional regulator</fullName>
    </submittedName>
</protein>
<dbReference type="Proteomes" id="UP001604002">
    <property type="component" value="Unassembled WGS sequence"/>
</dbReference>
<dbReference type="InterPro" id="IPR036388">
    <property type="entry name" value="WH-like_DNA-bd_sf"/>
</dbReference>
<dbReference type="InterPro" id="IPR036390">
    <property type="entry name" value="WH_DNA-bd_sf"/>
</dbReference>
<evidence type="ECO:0000259" key="1">
    <source>
        <dbReference type="PROSITE" id="PS50995"/>
    </source>
</evidence>
<evidence type="ECO:0000313" key="3">
    <source>
        <dbReference type="Proteomes" id="UP001604002"/>
    </source>
</evidence>
<sequence>MTAPAPIAPQPALPALDSHLGYWLRFVSNQVSHAFSLKLERRGVTVAEWVLLRELFEQQAAVPSALADRLGMTRGAISKLADRLAAKGLATRTAARNDRRFQSLALTPEGRALVPELAALADANDAEFFGHLSAGERTQIEAVMKAIVRRLGLRAVPVD</sequence>
<dbReference type="InterPro" id="IPR039422">
    <property type="entry name" value="MarR/SlyA-like"/>
</dbReference>